<dbReference type="PANTHER" id="PTHR45772">
    <property type="entry name" value="CONSERVED COMPONENT OF ABC TRANSPORTER FOR NATURAL AMINO ACIDS-RELATED"/>
    <property type="match status" value="1"/>
</dbReference>
<dbReference type="GO" id="GO:0005524">
    <property type="term" value="F:ATP binding"/>
    <property type="evidence" value="ECO:0007669"/>
    <property type="project" value="UniProtKB-KW"/>
</dbReference>
<evidence type="ECO:0000313" key="6">
    <source>
        <dbReference type="Proteomes" id="UP001299970"/>
    </source>
</evidence>
<keyword evidence="3 5" id="KW-0067">ATP-binding</keyword>
<accession>A0ABS9TA98</accession>
<evidence type="ECO:0000259" key="4">
    <source>
        <dbReference type="PROSITE" id="PS50893"/>
    </source>
</evidence>
<dbReference type="PROSITE" id="PS50893">
    <property type="entry name" value="ABC_TRANSPORTER_2"/>
    <property type="match status" value="1"/>
</dbReference>
<gene>
    <name evidence="5" type="ORF">MMF94_07185</name>
</gene>
<evidence type="ECO:0000313" key="5">
    <source>
        <dbReference type="EMBL" id="MCH6165460.1"/>
    </source>
</evidence>
<sequence>MTTPAVQVAPTGASLLQVDELTVRFGGLVAVNAVSFSVAEGELLGIIGPNGAGKTTSFNAVAGAVRPTSGTITLGETVVSGLPPERVARLGIARTFQSVRLFRAMSVAENVTLAASTVCRSLTAAAHRADEVAELLSMGSLMNAEVGALPLADQKRVEIARALALRPRLLLLDEMMSGLNQEETLDIIGVVRQLGAQGLTIIVIEHVLKVIMELSHRVLVLDHGALIAQGAPQEVMRDPQVVAAYLGPQAARTFGEPS</sequence>
<dbReference type="InterPro" id="IPR003439">
    <property type="entry name" value="ABC_transporter-like_ATP-bd"/>
</dbReference>
<proteinExistence type="predicted"/>
<keyword evidence="6" id="KW-1185">Reference proteome</keyword>
<protein>
    <submittedName>
        <fullName evidence="5">ABC transporter ATP-binding protein</fullName>
    </submittedName>
</protein>
<reference evidence="5 6" key="1">
    <citation type="submission" date="2022-03" db="EMBL/GenBank/DDBJ databases">
        <title>Pseudonocardia alaer sp. nov., a novel actinomycete isolated from reed forest soil.</title>
        <authorList>
            <person name="Wang L."/>
        </authorList>
    </citation>
    <scope>NUCLEOTIDE SEQUENCE [LARGE SCALE GENOMIC DNA]</scope>
    <source>
        <strain evidence="5 6">Y-16303</strain>
    </source>
</reference>
<evidence type="ECO:0000256" key="2">
    <source>
        <dbReference type="ARBA" id="ARBA00022741"/>
    </source>
</evidence>
<feature type="domain" description="ABC transporter" evidence="4">
    <location>
        <begin position="16"/>
        <end position="248"/>
    </location>
</feature>
<dbReference type="PANTHER" id="PTHR45772:SF1">
    <property type="entry name" value="ABC TRANSPORTER ATP-BINDING PROTEIN"/>
    <property type="match status" value="1"/>
</dbReference>
<evidence type="ECO:0000256" key="3">
    <source>
        <dbReference type="ARBA" id="ARBA00022840"/>
    </source>
</evidence>
<dbReference type="Gene3D" id="3.40.50.300">
    <property type="entry name" value="P-loop containing nucleotide triphosphate hydrolases"/>
    <property type="match status" value="1"/>
</dbReference>
<dbReference type="InterPro" id="IPR003593">
    <property type="entry name" value="AAA+_ATPase"/>
</dbReference>
<comment type="caution">
    <text evidence="5">The sequence shown here is derived from an EMBL/GenBank/DDBJ whole genome shotgun (WGS) entry which is preliminary data.</text>
</comment>
<dbReference type="InterPro" id="IPR051120">
    <property type="entry name" value="ABC_AA/LPS_Transport"/>
</dbReference>
<dbReference type="Proteomes" id="UP001299970">
    <property type="component" value="Unassembled WGS sequence"/>
</dbReference>
<dbReference type="Pfam" id="PF12399">
    <property type="entry name" value="BCA_ABC_TP_C"/>
    <property type="match status" value="1"/>
</dbReference>
<organism evidence="5 6">
    <name type="scientific">Pseudonocardia alaniniphila</name>
    <dbReference type="NCBI Taxonomy" id="75291"/>
    <lineage>
        <taxon>Bacteria</taxon>
        <taxon>Bacillati</taxon>
        <taxon>Actinomycetota</taxon>
        <taxon>Actinomycetes</taxon>
        <taxon>Pseudonocardiales</taxon>
        <taxon>Pseudonocardiaceae</taxon>
        <taxon>Pseudonocardia</taxon>
    </lineage>
</organism>
<dbReference type="RefSeq" id="WP_241035498.1">
    <property type="nucleotide sequence ID" value="NZ_BAAAJF010000032.1"/>
</dbReference>
<keyword evidence="2" id="KW-0547">Nucleotide-binding</keyword>
<dbReference type="InterPro" id="IPR032823">
    <property type="entry name" value="BCA_ABC_TP_C"/>
</dbReference>
<keyword evidence="1" id="KW-0813">Transport</keyword>
<dbReference type="EMBL" id="JAKXMK010000006">
    <property type="protein sequence ID" value="MCH6165460.1"/>
    <property type="molecule type" value="Genomic_DNA"/>
</dbReference>
<evidence type="ECO:0000256" key="1">
    <source>
        <dbReference type="ARBA" id="ARBA00022448"/>
    </source>
</evidence>
<dbReference type="SMART" id="SM00382">
    <property type="entry name" value="AAA"/>
    <property type="match status" value="1"/>
</dbReference>
<dbReference type="Pfam" id="PF00005">
    <property type="entry name" value="ABC_tran"/>
    <property type="match status" value="1"/>
</dbReference>
<dbReference type="CDD" id="cd03219">
    <property type="entry name" value="ABC_Mj1267_LivG_branched"/>
    <property type="match status" value="1"/>
</dbReference>
<dbReference type="SUPFAM" id="SSF52540">
    <property type="entry name" value="P-loop containing nucleoside triphosphate hydrolases"/>
    <property type="match status" value="1"/>
</dbReference>
<dbReference type="InterPro" id="IPR027417">
    <property type="entry name" value="P-loop_NTPase"/>
</dbReference>
<name>A0ABS9TA98_9PSEU</name>